<evidence type="ECO:0000256" key="5">
    <source>
        <dbReference type="SAM" id="Phobius"/>
    </source>
</evidence>
<feature type="transmembrane region" description="Helical" evidence="5">
    <location>
        <begin position="451"/>
        <end position="471"/>
    </location>
</feature>
<reference evidence="7" key="1">
    <citation type="submission" date="2021-01" db="EMBL/GenBank/DDBJ databases">
        <authorList>
            <person name="Corre E."/>
            <person name="Pelletier E."/>
            <person name="Niang G."/>
            <person name="Scheremetjew M."/>
            <person name="Finn R."/>
            <person name="Kale V."/>
            <person name="Holt S."/>
            <person name="Cochrane G."/>
            <person name="Meng A."/>
            <person name="Brown T."/>
            <person name="Cohen L."/>
        </authorList>
    </citation>
    <scope>NUCLEOTIDE SEQUENCE</scope>
    <source>
        <strain evidence="7">CCMP3105</strain>
    </source>
</reference>
<proteinExistence type="predicted"/>
<feature type="transmembrane region" description="Helical" evidence="5">
    <location>
        <begin position="191"/>
        <end position="210"/>
    </location>
</feature>
<evidence type="ECO:0000256" key="6">
    <source>
        <dbReference type="SAM" id="SignalP"/>
    </source>
</evidence>
<evidence type="ECO:0000256" key="1">
    <source>
        <dbReference type="ARBA" id="ARBA00004141"/>
    </source>
</evidence>
<evidence type="ECO:0000256" key="4">
    <source>
        <dbReference type="ARBA" id="ARBA00023136"/>
    </source>
</evidence>
<comment type="subcellular location">
    <subcellularLocation>
        <location evidence="1">Membrane</location>
        <topology evidence="1">Multi-pass membrane protein</topology>
    </subcellularLocation>
</comment>
<dbReference type="GO" id="GO:0016020">
    <property type="term" value="C:membrane"/>
    <property type="evidence" value="ECO:0007669"/>
    <property type="project" value="UniProtKB-SubCell"/>
</dbReference>
<feature type="transmembrane region" description="Helical" evidence="5">
    <location>
        <begin position="272"/>
        <end position="293"/>
    </location>
</feature>
<feature type="chain" id="PRO_5030975603" description="Sugar phosphate transporter domain-containing protein" evidence="6">
    <location>
        <begin position="22"/>
        <end position="517"/>
    </location>
</feature>
<dbReference type="PANTHER" id="PTHR11132">
    <property type="entry name" value="SOLUTE CARRIER FAMILY 35"/>
    <property type="match status" value="1"/>
</dbReference>
<keyword evidence="4 5" id="KW-0472">Membrane</keyword>
<evidence type="ECO:0008006" key="8">
    <source>
        <dbReference type="Google" id="ProtNLM"/>
    </source>
</evidence>
<dbReference type="InterPro" id="IPR050186">
    <property type="entry name" value="TPT_transporter"/>
</dbReference>
<evidence type="ECO:0000256" key="3">
    <source>
        <dbReference type="ARBA" id="ARBA00022989"/>
    </source>
</evidence>
<keyword evidence="2 5" id="KW-0812">Transmembrane</keyword>
<protein>
    <recommendedName>
        <fullName evidence="8">Sugar phosphate transporter domain-containing protein</fullName>
    </recommendedName>
</protein>
<organism evidence="7">
    <name type="scientific">Alexandrium monilatum</name>
    <dbReference type="NCBI Taxonomy" id="311494"/>
    <lineage>
        <taxon>Eukaryota</taxon>
        <taxon>Sar</taxon>
        <taxon>Alveolata</taxon>
        <taxon>Dinophyceae</taxon>
        <taxon>Gonyaulacales</taxon>
        <taxon>Pyrocystaceae</taxon>
        <taxon>Alexandrium</taxon>
    </lineage>
</organism>
<evidence type="ECO:0000313" key="7">
    <source>
        <dbReference type="EMBL" id="CAE4582666.1"/>
    </source>
</evidence>
<accession>A0A7S4V0D6</accession>
<keyword evidence="3 5" id="KW-1133">Transmembrane helix</keyword>
<sequence>MAASCGLYGVLVIATLAGVPAQDLDELCMLQTSVHVRKLDAGKLSDGRAAQAHGSAAVRAGNGSEPEKWSADVQRMFRLDALSGAHSRHVMWAMHPELRKMRLQGKRGGGGSNEEGALAPELIDPRVVRTAADSARPALLDWASGGLLMFLGVSLLWQLGVAGEWLMEMRQQSRASPYSAIAMEASPRTQIAAAVSLYGVLYIAISAAFITYNNYLISDGRFPFAANLAFGHQVCGSGFLLVLYKTCPFLYPALVDPEKRENCFTLRFLTKGALPITLCFSMQLLLSNFAYLYSSVAFLQMMKEGNIVVVYCLALAAGLERFHSLQAAVLFCLLCSTLLTIEGEISVSVRALWVQGSSQLLEATKIVAQSSLLSAGGSAKLDALSYNLLIQPLSAVGLLVFVLACMAALPGIPTASLADYLAWWPHLAANAITALALNIVIALFISKTSAVGFIAVGIVKDIVLVVSDVMIQGTYLSRLQIAAFSMQIMFVVHYSFFKTFSRQWGSLLRGSKHKMPV</sequence>
<evidence type="ECO:0000256" key="2">
    <source>
        <dbReference type="ARBA" id="ARBA00022692"/>
    </source>
</evidence>
<dbReference type="AlphaFoldDB" id="A0A7S4V0D6"/>
<feature type="transmembrane region" description="Helical" evidence="5">
    <location>
        <begin position="477"/>
        <end position="497"/>
    </location>
</feature>
<feature type="transmembrane region" description="Helical" evidence="5">
    <location>
        <begin position="421"/>
        <end position="444"/>
    </location>
</feature>
<feature type="transmembrane region" description="Helical" evidence="5">
    <location>
        <begin position="230"/>
        <end position="251"/>
    </location>
</feature>
<keyword evidence="6" id="KW-0732">Signal</keyword>
<feature type="transmembrane region" description="Helical" evidence="5">
    <location>
        <begin position="388"/>
        <end position="409"/>
    </location>
</feature>
<name>A0A7S4V0D6_9DINO</name>
<dbReference type="EMBL" id="HBNR01029271">
    <property type="protein sequence ID" value="CAE4582666.1"/>
    <property type="molecule type" value="Transcribed_RNA"/>
</dbReference>
<feature type="transmembrane region" description="Helical" evidence="5">
    <location>
        <begin position="142"/>
        <end position="166"/>
    </location>
</feature>
<feature type="signal peptide" evidence="6">
    <location>
        <begin position="1"/>
        <end position="21"/>
    </location>
</feature>
<gene>
    <name evidence="7" type="ORF">AMON00008_LOCUS19942</name>
</gene>